<dbReference type="InterPro" id="IPR051764">
    <property type="entry name" value="Avidin/Streptavidin-rel"/>
</dbReference>
<organism evidence="8 9">
    <name type="scientific">Pinctada imbricata</name>
    <name type="common">Atlantic pearl-oyster</name>
    <name type="synonym">Pinctada martensii</name>
    <dbReference type="NCBI Taxonomy" id="66713"/>
    <lineage>
        <taxon>Eukaryota</taxon>
        <taxon>Metazoa</taxon>
        <taxon>Spiralia</taxon>
        <taxon>Lophotrochozoa</taxon>
        <taxon>Mollusca</taxon>
        <taxon>Bivalvia</taxon>
        <taxon>Autobranchia</taxon>
        <taxon>Pteriomorphia</taxon>
        <taxon>Pterioida</taxon>
        <taxon>Pterioidea</taxon>
        <taxon>Pteriidae</taxon>
        <taxon>Pinctada</taxon>
    </lineage>
</organism>
<sequence>CGFSGTWKNELNSTIILFCNNGQLSGMYCSSVGNATDYYKLSGRYTMIGLNATVGWSVAWNNSRGNSQSTTSWTGLYYKATDTIQTQLILVSYTPINDFWRAFTTNQDQFKRVK</sequence>
<dbReference type="EMBL" id="VSWD01000005">
    <property type="protein sequence ID" value="KAK3103811.1"/>
    <property type="molecule type" value="Genomic_DNA"/>
</dbReference>
<dbReference type="PANTHER" id="PTHR34399">
    <property type="entry name" value="AVIDIN-RELATED"/>
    <property type="match status" value="1"/>
</dbReference>
<name>A0AA88YLL1_PINIB</name>
<dbReference type="SUPFAM" id="SSF50876">
    <property type="entry name" value="Avidin/streptavidin"/>
    <property type="match status" value="1"/>
</dbReference>
<keyword evidence="3" id="KW-0964">Secreted</keyword>
<evidence type="ECO:0000256" key="6">
    <source>
        <dbReference type="ARBA" id="ARBA00023180"/>
    </source>
</evidence>
<keyword evidence="7" id="KW-0092">Biotin</keyword>
<keyword evidence="9" id="KW-1185">Reference proteome</keyword>
<evidence type="ECO:0000256" key="4">
    <source>
        <dbReference type="ARBA" id="ARBA00022729"/>
    </source>
</evidence>
<comment type="similarity">
    <text evidence="2">Belongs to the avidin/streptavidin family.</text>
</comment>
<evidence type="ECO:0000256" key="5">
    <source>
        <dbReference type="ARBA" id="ARBA00023157"/>
    </source>
</evidence>
<accession>A0AA88YLL1</accession>
<keyword evidence="4" id="KW-0732">Signal</keyword>
<evidence type="ECO:0000256" key="7">
    <source>
        <dbReference type="ARBA" id="ARBA00023267"/>
    </source>
</evidence>
<protein>
    <submittedName>
        <fullName evidence="8">Uncharacterized protein</fullName>
    </submittedName>
</protein>
<dbReference type="PANTHER" id="PTHR34399:SF3">
    <property type="entry name" value="AVID PROTEIN-RELATED"/>
    <property type="match status" value="1"/>
</dbReference>
<evidence type="ECO:0000256" key="3">
    <source>
        <dbReference type="ARBA" id="ARBA00022525"/>
    </source>
</evidence>
<comment type="caution">
    <text evidence="8">The sequence shown here is derived from an EMBL/GenBank/DDBJ whole genome shotgun (WGS) entry which is preliminary data.</text>
</comment>
<dbReference type="Pfam" id="PF01382">
    <property type="entry name" value="Avidin"/>
    <property type="match status" value="1"/>
</dbReference>
<dbReference type="PRINTS" id="PR00709">
    <property type="entry name" value="AVIDIN"/>
</dbReference>
<dbReference type="Gene3D" id="2.40.128.30">
    <property type="entry name" value="Avidin-like"/>
    <property type="match status" value="1"/>
</dbReference>
<dbReference type="PROSITE" id="PS51326">
    <property type="entry name" value="AVIDIN_2"/>
    <property type="match status" value="1"/>
</dbReference>
<evidence type="ECO:0000313" key="9">
    <source>
        <dbReference type="Proteomes" id="UP001186944"/>
    </source>
</evidence>
<evidence type="ECO:0000256" key="2">
    <source>
        <dbReference type="ARBA" id="ARBA00006297"/>
    </source>
</evidence>
<keyword evidence="5" id="KW-1015">Disulfide bond</keyword>
<dbReference type="InterPro" id="IPR005468">
    <property type="entry name" value="Avidin/str"/>
</dbReference>
<evidence type="ECO:0000313" key="8">
    <source>
        <dbReference type="EMBL" id="KAK3103811.1"/>
    </source>
</evidence>
<feature type="non-terminal residue" evidence="8">
    <location>
        <position position="1"/>
    </location>
</feature>
<comment type="subcellular location">
    <subcellularLocation>
        <location evidence="1">Secreted</location>
    </subcellularLocation>
</comment>
<dbReference type="AlphaFoldDB" id="A0AA88YLL1"/>
<dbReference type="GO" id="GO:0005576">
    <property type="term" value="C:extracellular region"/>
    <property type="evidence" value="ECO:0007669"/>
    <property type="project" value="UniProtKB-SubCell"/>
</dbReference>
<dbReference type="InterPro" id="IPR036896">
    <property type="entry name" value="Avidin-like_sf"/>
</dbReference>
<evidence type="ECO:0000256" key="1">
    <source>
        <dbReference type="ARBA" id="ARBA00004613"/>
    </source>
</evidence>
<reference evidence="8" key="1">
    <citation type="submission" date="2019-08" db="EMBL/GenBank/DDBJ databases">
        <title>The improved chromosome-level genome for the pearl oyster Pinctada fucata martensii using PacBio sequencing and Hi-C.</title>
        <authorList>
            <person name="Zheng Z."/>
        </authorList>
    </citation>
    <scope>NUCLEOTIDE SEQUENCE</scope>
    <source>
        <strain evidence="8">ZZ-2019</strain>
        <tissue evidence="8">Adductor muscle</tissue>
    </source>
</reference>
<keyword evidence="6" id="KW-0325">Glycoprotein</keyword>
<proteinExistence type="inferred from homology"/>
<dbReference type="InterPro" id="IPR005469">
    <property type="entry name" value="Avidin"/>
</dbReference>
<dbReference type="GO" id="GO:0009374">
    <property type="term" value="F:biotin binding"/>
    <property type="evidence" value="ECO:0007669"/>
    <property type="project" value="InterPro"/>
</dbReference>
<dbReference type="Proteomes" id="UP001186944">
    <property type="component" value="Unassembled WGS sequence"/>
</dbReference>
<gene>
    <name evidence="8" type="ORF">FSP39_022092</name>
</gene>